<organism evidence="1">
    <name type="scientific">Sesamum radiatum</name>
    <name type="common">Black benniseed</name>
    <dbReference type="NCBI Taxonomy" id="300843"/>
    <lineage>
        <taxon>Eukaryota</taxon>
        <taxon>Viridiplantae</taxon>
        <taxon>Streptophyta</taxon>
        <taxon>Embryophyta</taxon>
        <taxon>Tracheophyta</taxon>
        <taxon>Spermatophyta</taxon>
        <taxon>Magnoliopsida</taxon>
        <taxon>eudicotyledons</taxon>
        <taxon>Gunneridae</taxon>
        <taxon>Pentapetalae</taxon>
        <taxon>asterids</taxon>
        <taxon>lamiids</taxon>
        <taxon>Lamiales</taxon>
        <taxon>Pedaliaceae</taxon>
        <taxon>Sesamum</taxon>
    </lineage>
</organism>
<dbReference type="EMBL" id="JACGWJ010000030">
    <property type="protein sequence ID" value="KAL0301668.1"/>
    <property type="molecule type" value="Genomic_DNA"/>
</dbReference>
<dbReference type="AlphaFoldDB" id="A0AAW2K5J7"/>
<protein>
    <submittedName>
        <fullName evidence="1">Uncharacterized protein</fullName>
    </submittedName>
</protein>
<sequence>MALCKQYLNLPATGLEFGTLKECLGSYSRNSLVISEDNAFQIGSCRSFHSEVESTMIVLWICPATCAFRASRPKLLVKLLKVFSEVLKP</sequence>
<reference evidence="1" key="2">
    <citation type="journal article" date="2024" name="Plant">
        <title>Genomic evolution and insights into agronomic trait innovations of Sesamum species.</title>
        <authorList>
            <person name="Miao H."/>
            <person name="Wang L."/>
            <person name="Qu L."/>
            <person name="Liu H."/>
            <person name="Sun Y."/>
            <person name="Le M."/>
            <person name="Wang Q."/>
            <person name="Wei S."/>
            <person name="Zheng Y."/>
            <person name="Lin W."/>
            <person name="Duan Y."/>
            <person name="Cao H."/>
            <person name="Xiong S."/>
            <person name="Wang X."/>
            <person name="Wei L."/>
            <person name="Li C."/>
            <person name="Ma Q."/>
            <person name="Ju M."/>
            <person name="Zhao R."/>
            <person name="Li G."/>
            <person name="Mu C."/>
            <person name="Tian Q."/>
            <person name="Mei H."/>
            <person name="Zhang T."/>
            <person name="Gao T."/>
            <person name="Zhang H."/>
        </authorList>
    </citation>
    <scope>NUCLEOTIDE SEQUENCE</scope>
    <source>
        <strain evidence="1">G02</strain>
    </source>
</reference>
<reference evidence="1" key="1">
    <citation type="submission" date="2020-06" db="EMBL/GenBank/DDBJ databases">
        <authorList>
            <person name="Li T."/>
            <person name="Hu X."/>
            <person name="Zhang T."/>
            <person name="Song X."/>
            <person name="Zhang H."/>
            <person name="Dai N."/>
            <person name="Sheng W."/>
            <person name="Hou X."/>
            <person name="Wei L."/>
        </authorList>
    </citation>
    <scope>NUCLEOTIDE SEQUENCE</scope>
    <source>
        <strain evidence="1">G02</strain>
        <tissue evidence="1">Leaf</tissue>
    </source>
</reference>
<proteinExistence type="predicted"/>
<name>A0AAW2K5J7_SESRA</name>
<accession>A0AAW2K5J7</accession>
<evidence type="ECO:0000313" key="1">
    <source>
        <dbReference type="EMBL" id="KAL0301668.1"/>
    </source>
</evidence>
<comment type="caution">
    <text evidence="1">The sequence shown here is derived from an EMBL/GenBank/DDBJ whole genome shotgun (WGS) entry which is preliminary data.</text>
</comment>
<gene>
    <name evidence="1" type="ORF">Sradi_6443600</name>
</gene>